<sequence>METYFVKRSWIPKPGIHDETGPLHDASMLRVMTYNILGDAFIKEGEYTYCPPQIRFMGGRHDRILQEVLYVNPDVLCLQEVSRPHFEENLEPDLYDLGYEGMHASYKDENKDGLAIFYKTERLQLTDQKACPALGCMQRYLEKYTNVTEADKAAILHLAERSQGCLLAKFQQKSSGRSISIGNIHIKWTMFSLPGLACFEAASAVHALKKFCDSDGSFVLMGDYNSTPDSAPYALTNTGNIDVEAMRQLWSRWPQFQLYPWQEHDVHSQPNTTYSVPWREVNTKSLTAQELSADRKLMKLLTNIIQTNTPLKSAYCAVLGKEPEITNCEAYAWPGYVHELCLDYIWYTRESIVLQNVLKTPSREIVRQQHGLPSDHFPSDHISLAAIFKLL</sequence>
<accession>R7TBF8</accession>
<evidence type="ECO:0000259" key="1">
    <source>
        <dbReference type="Pfam" id="PF03372"/>
    </source>
</evidence>
<evidence type="ECO:0000313" key="2">
    <source>
        <dbReference type="EMBL" id="ELT88817.1"/>
    </source>
</evidence>
<dbReference type="InterPro" id="IPR050410">
    <property type="entry name" value="CCR4/nocturin_mRNA_transcr"/>
</dbReference>
<dbReference type="Proteomes" id="UP000014760">
    <property type="component" value="Unassembled WGS sequence"/>
</dbReference>
<dbReference type="InterPro" id="IPR005135">
    <property type="entry name" value="Endo/exonuclease/phosphatase"/>
</dbReference>
<dbReference type="AlphaFoldDB" id="R7TBF8"/>
<evidence type="ECO:0000313" key="3">
    <source>
        <dbReference type="EnsemblMetazoa" id="CapteP225165"/>
    </source>
</evidence>
<feature type="domain" description="Endonuclease/exonuclease/phosphatase" evidence="1">
    <location>
        <begin position="32"/>
        <end position="125"/>
    </location>
</feature>
<dbReference type="STRING" id="283909.R7TBF8"/>
<dbReference type="SUPFAM" id="SSF56219">
    <property type="entry name" value="DNase I-like"/>
    <property type="match status" value="1"/>
</dbReference>
<dbReference type="EMBL" id="KB311668">
    <property type="protein sequence ID" value="ELT88817.1"/>
    <property type="molecule type" value="Genomic_DNA"/>
</dbReference>
<dbReference type="HOGENOM" id="CLU_706461_0_0_1"/>
<evidence type="ECO:0000313" key="4">
    <source>
        <dbReference type="Proteomes" id="UP000014760"/>
    </source>
</evidence>
<dbReference type="InterPro" id="IPR036691">
    <property type="entry name" value="Endo/exonu/phosph_ase_sf"/>
</dbReference>
<dbReference type="OMA" id="GSEWPPK"/>
<proteinExistence type="predicted"/>
<dbReference type="EnsemblMetazoa" id="CapteT225165">
    <property type="protein sequence ID" value="CapteP225165"/>
    <property type="gene ID" value="CapteG225165"/>
</dbReference>
<dbReference type="EMBL" id="AMQN01015158">
    <property type="status" value="NOT_ANNOTATED_CDS"/>
    <property type="molecule type" value="Genomic_DNA"/>
</dbReference>
<dbReference type="Pfam" id="PF03372">
    <property type="entry name" value="Exo_endo_phos"/>
    <property type="match status" value="1"/>
</dbReference>
<dbReference type="PANTHER" id="PTHR12121">
    <property type="entry name" value="CARBON CATABOLITE REPRESSOR PROTEIN 4"/>
    <property type="match status" value="1"/>
</dbReference>
<reference evidence="3" key="3">
    <citation type="submission" date="2015-06" db="UniProtKB">
        <authorList>
            <consortium name="EnsemblMetazoa"/>
        </authorList>
    </citation>
    <scope>IDENTIFICATION</scope>
</reference>
<keyword evidence="4" id="KW-1185">Reference proteome</keyword>
<name>R7TBF8_CAPTE</name>
<protein>
    <recommendedName>
        <fullName evidence="1">Endonuclease/exonuclease/phosphatase domain-containing protein</fullName>
    </recommendedName>
</protein>
<dbReference type="GO" id="GO:0000175">
    <property type="term" value="F:3'-5'-RNA exonuclease activity"/>
    <property type="evidence" value="ECO:0007669"/>
    <property type="project" value="TreeGrafter"/>
</dbReference>
<reference evidence="4" key="1">
    <citation type="submission" date="2012-12" db="EMBL/GenBank/DDBJ databases">
        <authorList>
            <person name="Hellsten U."/>
            <person name="Grimwood J."/>
            <person name="Chapman J.A."/>
            <person name="Shapiro H."/>
            <person name="Aerts A."/>
            <person name="Otillar R.P."/>
            <person name="Terry A.Y."/>
            <person name="Boore J.L."/>
            <person name="Simakov O."/>
            <person name="Marletaz F."/>
            <person name="Cho S.-J."/>
            <person name="Edsinger-Gonzales E."/>
            <person name="Havlak P."/>
            <person name="Kuo D.-H."/>
            <person name="Larsson T."/>
            <person name="Lv J."/>
            <person name="Arendt D."/>
            <person name="Savage R."/>
            <person name="Osoegawa K."/>
            <person name="de Jong P."/>
            <person name="Lindberg D.R."/>
            <person name="Seaver E.C."/>
            <person name="Weisblat D.A."/>
            <person name="Putnam N.H."/>
            <person name="Grigoriev I.V."/>
            <person name="Rokhsar D.S."/>
        </authorList>
    </citation>
    <scope>NUCLEOTIDE SEQUENCE</scope>
    <source>
        <strain evidence="4">I ESC-2004</strain>
    </source>
</reference>
<dbReference type="PANTHER" id="PTHR12121:SF100">
    <property type="entry name" value="POLY(A)-SPECIFIC RIBONUCLEASE"/>
    <property type="match status" value="1"/>
</dbReference>
<dbReference type="Gene3D" id="3.60.10.10">
    <property type="entry name" value="Endonuclease/exonuclease/phosphatase"/>
    <property type="match status" value="1"/>
</dbReference>
<reference evidence="2 4" key="2">
    <citation type="journal article" date="2013" name="Nature">
        <title>Insights into bilaterian evolution from three spiralian genomes.</title>
        <authorList>
            <person name="Simakov O."/>
            <person name="Marletaz F."/>
            <person name="Cho S.J."/>
            <person name="Edsinger-Gonzales E."/>
            <person name="Havlak P."/>
            <person name="Hellsten U."/>
            <person name="Kuo D.H."/>
            <person name="Larsson T."/>
            <person name="Lv J."/>
            <person name="Arendt D."/>
            <person name="Savage R."/>
            <person name="Osoegawa K."/>
            <person name="de Jong P."/>
            <person name="Grimwood J."/>
            <person name="Chapman J.A."/>
            <person name="Shapiro H."/>
            <person name="Aerts A."/>
            <person name="Otillar R.P."/>
            <person name="Terry A.Y."/>
            <person name="Boore J.L."/>
            <person name="Grigoriev I.V."/>
            <person name="Lindberg D.R."/>
            <person name="Seaver E.C."/>
            <person name="Weisblat D.A."/>
            <person name="Putnam N.H."/>
            <person name="Rokhsar D.S."/>
        </authorList>
    </citation>
    <scope>NUCLEOTIDE SEQUENCE</scope>
    <source>
        <strain evidence="2 4">I ESC-2004</strain>
    </source>
</reference>
<organism evidence="2">
    <name type="scientific">Capitella teleta</name>
    <name type="common">Polychaete worm</name>
    <dbReference type="NCBI Taxonomy" id="283909"/>
    <lineage>
        <taxon>Eukaryota</taxon>
        <taxon>Metazoa</taxon>
        <taxon>Spiralia</taxon>
        <taxon>Lophotrochozoa</taxon>
        <taxon>Annelida</taxon>
        <taxon>Polychaeta</taxon>
        <taxon>Sedentaria</taxon>
        <taxon>Scolecida</taxon>
        <taxon>Capitellidae</taxon>
        <taxon>Capitella</taxon>
    </lineage>
</organism>
<gene>
    <name evidence="2" type="ORF">CAPTEDRAFT_225165</name>
</gene>
<dbReference type="OrthoDB" id="10253982at2759"/>